<organism evidence="1 2">
    <name type="scientific">Senna tora</name>
    <dbReference type="NCBI Taxonomy" id="362788"/>
    <lineage>
        <taxon>Eukaryota</taxon>
        <taxon>Viridiplantae</taxon>
        <taxon>Streptophyta</taxon>
        <taxon>Embryophyta</taxon>
        <taxon>Tracheophyta</taxon>
        <taxon>Spermatophyta</taxon>
        <taxon>Magnoliopsida</taxon>
        <taxon>eudicotyledons</taxon>
        <taxon>Gunneridae</taxon>
        <taxon>Pentapetalae</taxon>
        <taxon>rosids</taxon>
        <taxon>fabids</taxon>
        <taxon>Fabales</taxon>
        <taxon>Fabaceae</taxon>
        <taxon>Caesalpinioideae</taxon>
        <taxon>Cassia clade</taxon>
        <taxon>Senna</taxon>
    </lineage>
</organism>
<comment type="caution">
    <text evidence="1">The sequence shown here is derived from an EMBL/GenBank/DDBJ whole genome shotgun (WGS) entry which is preliminary data.</text>
</comment>
<dbReference type="EMBL" id="JAAIUW010000009">
    <property type="protein sequence ID" value="KAF7814957.1"/>
    <property type="molecule type" value="Genomic_DNA"/>
</dbReference>
<dbReference type="AlphaFoldDB" id="A0A834WA83"/>
<reference evidence="1" key="1">
    <citation type="submission" date="2020-09" db="EMBL/GenBank/DDBJ databases">
        <title>Genome-Enabled Discovery of Anthraquinone Biosynthesis in Senna tora.</title>
        <authorList>
            <person name="Kang S.-H."/>
            <person name="Pandey R.P."/>
            <person name="Lee C.-M."/>
            <person name="Sim J.-S."/>
            <person name="Jeong J.-T."/>
            <person name="Choi B.-S."/>
            <person name="Jung M."/>
            <person name="Ginzburg D."/>
            <person name="Zhao K."/>
            <person name="Won S.Y."/>
            <person name="Oh T.-J."/>
            <person name="Yu Y."/>
            <person name="Kim N.-H."/>
            <person name="Lee O.R."/>
            <person name="Lee T.-H."/>
            <person name="Bashyal P."/>
            <person name="Kim T.-S."/>
            <person name="Lee W.-H."/>
            <person name="Kawkins C."/>
            <person name="Kim C.-K."/>
            <person name="Kim J.S."/>
            <person name="Ahn B.O."/>
            <person name="Rhee S.Y."/>
            <person name="Sohng J.K."/>
        </authorList>
    </citation>
    <scope>NUCLEOTIDE SEQUENCE</scope>
    <source>
        <tissue evidence="1">Leaf</tissue>
    </source>
</reference>
<keyword evidence="2" id="KW-1185">Reference proteome</keyword>
<dbReference type="Proteomes" id="UP000634136">
    <property type="component" value="Unassembled WGS sequence"/>
</dbReference>
<proteinExistence type="predicted"/>
<evidence type="ECO:0000313" key="1">
    <source>
        <dbReference type="EMBL" id="KAF7814957.1"/>
    </source>
</evidence>
<gene>
    <name evidence="1" type="ORF">G2W53_028926</name>
</gene>
<protein>
    <submittedName>
        <fullName evidence="1">Uncharacterized protein</fullName>
    </submittedName>
</protein>
<evidence type="ECO:0000313" key="2">
    <source>
        <dbReference type="Proteomes" id="UP000634136"/>
    </source>
</evidence>
<accession>A0A834WA83</accession>
<name>A0A834WA83_9FABA</name>
<sequence length="57" mass="6433">MEDATFMEDVVTFRAIIPLNNNLSMNNVTFIRGIAAFINVISNNKQYLDVLAVDRSI</sequence>